<feature type="non-terminal residue" evidence="1">
    <location>
        <position position="1"/>
    </location>
</feature>
<reference evidence="1" key="1">
    <citation type="journal article" date="2014" name="Front. Microbiol.">
        <title>High frequency of phylogenetically diverse reductive dehalogenase-homologous genes in deep subseafloor sedimentary metagenomes.</title>
        <authorList>
            <person name="Kawai M."/>
            <person name="Futagami T."/>
            <person name="Toyoda A."/>
            <person name="Takaki Y."/>
            <person name="Nishi S."/>
            <person name="Hori S."/>
            <person name="Arai W."/>
            <person name="Tsubouchi T."/>
            <person name="Morono Y."/>
            <person name="Uchiyama I."/>
            <person name="Ito T."/>
            <person name="Fujiyama A."/>
            <person name="Inagaki F."/>
            <person name="Takami H."/>
        </authorList>
    </citation>
    <scope>NUCLEOTIDE SEQUENCE</scope>
    <source>
        <strain evidence="1">Expedition CK06-06</strain>
    </source>
</reference>
<evidence type="ECO:0000313" key="1">
    <source>
        <dbReference type="EMBL" id="GAI97723.1"/>
    </source>
</evidence>
<sequence length="135" mass="15486">TREEIIVLRINFTTHVLGPLAALRLRQEKITQTLRARDSSVAEAILSREVKVGDQMRIALNNRILGIAKLSLFDRVSWTKLDIDDAHRGGFDSLQELGLALKRAGYRFKSLDSYTFYRVQFQWRAAQPARLSEVK</sequence>
<name>X1SXP6_9ZZZZ</name>
<accession>X1SXP6</accession>
<protein>
    <recommendedName>
        <fullName evidence="2">ASCH domain-containing protein</fullName>
    </recommendedName>
</protein>
<dbReference type="AlphaFoldDB" id="X1SXP6"/>
<dbReference type="EMBL" id="BARW01018330">
    <property type="protein sequence ID" value="GAI97723.1"/>
    <property type="molecule type" value="Genomic_DNA"/>
</dbReference>
<comment type="caution">
    <text evidence="1">The sequence shown here is derived from an EMBL/GenBank/DDBJ whole genome shotgun (WGS) entry which is preliminary data.</text>
</comment>
<proteinExistence type="predicted"/>
<organism evidence="1">
    <name type="scientific">marine sediment metagenome</name>
    <dbReference type="NCBI Taxonomy" id="412755"/>
    <lineage>
        <taxon>unclassified sequences</taxon>
        <taxon>metagenomes</taxon>
        <taxon>ecological metagenomes</taxon>
    </lineage>
</organism>
<evidence type="ECO:0008006" key="2">
    <source>
        <dbReference type="Google" id="ProtNLM"/>
    </source>
</evidence>
<gene>
    <name evidence="1" type="ORF">S12H4_31414</name>
</gene>